<accession>A0A8J8K793</accession>
<evidence type="ECO:0000313" key="5">
    <source>
        <dbReference type="Proteomes" id="UP000625804"/>
    </source>
</evidence>
<evidence type="ECO:0000313" key="4">
    <source>
        <dbReference type="EMBL" id="NSL50511.1"/>
    </source>
</evidence>
<dbReference type="EMBL" id="JABTTE010000002">
    <property type="protein sequence ID" value="NSL50511.1"/>
    <property type="molecule type" value="Genomic_DNA"/>
</dbReference>
<keyword evidence="5" id="KW-1185">Reference proteome</keyword>
<dbReference type="SUPFAM" id="SSF53822">
    <property type="entry name" value="Periplasmic binding protein-like I"/>
    <property type="match status" value="1"/>
</dbReference>
<dbReference type="AlphaFoldDB" id="A0A8J8K793"/>
<evidence type="ECO:0000256" key="2">
    <source>
        <dbReference type="ARBA" id="ARBA00022729"/>
    </source>
</evidence>
<dbReference type="Pfam" id="PF13458">
    <property type="entry name" value="Peripla_BP_6"/>
    <property type="match status" value="1"/>
</dbReference>
<sequence>MKYRNSFIFLILFVIFVLLLSACSTGSQSISQSTSSSSSSENRKGYPQGVSDNEIVIGHFGPQSGPTAIYDSARKAAESYIKYINENGGVNGRKIKMISYDDGGQPAKATQAVKRLVEQDKVYAIVGAIGTVSNLAVLDYYKEKGIPVIMMGSGSTKLVEPPIRNVIGLGVINYGVEAKILLDYTVNELGAKKIAIAYQNDDLGKEGYQTVKINISKYNGVEIVQEVNFLTSDVEFTAHAQKIAESNPDVVMVFSSPNPVANLKKALYKLGMNNVPFVVNSVGANDTKMFELAGPEVWEGTISAATIPMPGTSDNESLKLFVERFSKDFPNEPIVGVSQSGWAQMEVFVEAVRLAGEDLSWDNLLNSLYKFDKWKGSMYAGVSFSPENHYGSTSLFMTKAEKGKIVPISKIMTYDPATNTISIEQ</sequence>
<gene>
    <name evidence="4" type="ORF">HR057_01890</name>
</gene>
<dbReference type="InterPro" id="IPR028082">
    <property type="entry name" value="Peripla_BP_I"/>
</dbReference>
<feature type="domain" description="Leucine-binding protein" evidence="3">
    <location>
        <begin position="54"/>
        <end position="403"/>
    </location>
</feature>
<comment type="caution">
    <text evidence="4">The sequence shown here is derived from an EMBL/GenBank/DDBJ whole genome shotgun (WGS) entry which is preliminary data.</text>
</comment>
<evidence type="ECO:0000259" key="3">
    <source>
        <dbReference type="Pfam" id="PF13458"/>
    </source>
</evidence>
<proteinExistence type="inferred from homology"/>
<keyword evidence="2" id="KW-0732">Signal</keyword>
<reference evidence="4" key="1">
    <citation type="submission" date="2020-06" db="EMBL/GenBank/DDBJ databases">
        <title>A novel thermopfilic bacterium from Erzurum, Turkey.</title>
        <authorList>
            <person name="Adiguzel A."/>
            <person name="Ay H."/>
            <person name="Baltaci M.O."/>
        </authorList>
    </citation>
    <scope>NUCLEOTIDE SEQUENCE</scope>
    <source>
        <strain evidence="4">P2</strain>
    </source>
</reference>
<dbReference type="Gene3D" id="3.40.50.2300">
    <property type="match status" value="2"/>
</dbReference>
<dbReference type="Proteomes" id="UP000625804">
    <property type="component" value="Unassembled WGS sequence"/>
</dbReference>
<dbReference type="PANTHER" id="PTHR47235:SF1">
    <property type="entry name" value="BLR6548 PROTEIN"/>
    <property type="match status" value="1"/>
</dbReference>
<dbReference type="PROSITE" id="PS51257">
    <property type="entry name" value="PROKAR_LIPOPROTEIN"/>
    <property type="match status" value="1"/>
</dbReference>
<dbReference type="RefSeq" id="WP_173729719.1">
    <property type="nucleotide sequence ID" value="NZ_JABTTE010000002.1"/>
</dbReference>
<comment type="similarity">
    <text evidence="1">Belongs to the leucine-binding protein family.</text>
</comment>
<protein>
    <submittedName>
        <fullName evidence="4">ABC transporter substrate-binding protein</fullName>
    </submittedName>
</protein>
<dbReference type="InterPro" id="IPR028081">
    <property type="entry name" value="Leu-bd"/>
</dbReference>
<evidence type="ECO:0000256" key="1">
    <source>
        <dbReference type="ARBA" id="ARBA00010062"/>
    </source>
</evidence>
<organism evidence="4 5">
    <name type="scientific">Calidifontibacillus erzurumensis</name>
    <dbReference type="NCBI Taxonomy" id="2741433"/>
    <lineage>
        <taxon>Bacteria</taxon>
        <taxon>Bacillati</taxon>
        <taxon>Bacillota</taxon>
        <taxon>Bacilli</taxon>
        <taxon>Bacillales</taxon>
        <taxon>Bacillaceae</taxon>
        <taxon>Calidifontibacillus/Schinkia group</taxon>
        <taxon>Calidifontibacillus</taxon>
    </lineage>
</organism>
<dbReference type="CDD" id="cd06343">
    <property type="entry name" value="PBP1_ABC_ligand_binding-like"/>
    <property type="match status" value="1"/>
</dbReference>
<dbReference type="PANTHER" id="PTHR47235">
    <property type="entry name" value="BLR6548 PROTEIN"/>
    <property type="match status" value="1"/>
</dbReference>
<name>A0A8J8K793_9BACI</name>